<evidence type="ECO:0000313" key="4">
    <source>
        <dbReference type="Proteomes" id="UP001150569"/>
    </source>
</evidence>
<dbReference type="PANTHER" id="PTHR47385">
    <property type="entry name" value="CALPONIN"/>
    <property type="match status" value="1"/>
</dbReference>
<dbReference type="InterPro" id="IPR003096">
    <property type="entry name" value="SM22_calponin"/>
</dbReference>
<dbReference type="Pfam" id="PF00307">
    <property type="entry name" value="CH"/>
    <property type="match status" value="1"/>
</dbReference>
<organism evidence="3 4">
    <name type="scientific">Tieghemiomyces parasiticus</name>
    <dbReference type="NCBI Taxonomy" id="78921"/>
    <lineage>
        <taxon>Eukaryota</taxon>
        <taxon>Fungi</taxon>
        <taxon>Fungi incertae sedis</taxon>
        <taxon>Zoopagomycota</taxon>
        <taxon>Kickxellomycotina</taxon>
        <taxon>Dimargaritomycetes</taxon>
        <taxon>Dimargaritales</taxon>
        <taxon>Dimargaritaceae</taxon>
        <taxon>Tieghemiomyces</taxon>
    </lineage>
</organism>
<name>A0A9W8DXA1_9FUNG</name>
<dbReference type="OrthoDB" id="21595at2759"/>
<evidence type="ECO:0000256" key="1">
    <source>
        <dbReference type="SAM" id="MobiDB-lite"/>
    </source>
</evidence>
<dbReference type="GO" id="GO:0007015">
    <property type="term" value="P:actin filament organization"/>
    <property type="evidence" value="ECO:0007669"/>
    <property type="project" value="TreeGrafter"/>
</dbReference>
<dbReference type="Proteomes" id="UP001150569">
    <property type="component" value="Unassembled WGS sequence"/>
</dbReference>
<feature type="region of interest" description="Disordered" evidence="1">
    <location>
        <begin position="181"/>
        <end position="200"/>
    </location>
</feature>
<proteinExistence type="predicted"/>
<reference evidence="3" key="1">
    <citation type="submission" date="2022-07" db="EMBL/GenBank/DDBJ databases">
        <title>Phylogenomic reconstructions and comparative analyses of Kickxellomycotina fungi.</title>
        <authorList>
            <person name="Reynolds N.K."/>
            <person name="Stajich J.E."/>
            <person name="Barry K."/>
            <person name="Grigoriev I.V."/>
            <person name="Crous P."/>
            <person name="Smith M.E."/>
        </authorList>
    </citation>
    <scope>NUCLEOTIDE SEQUENCE</scope>
    <source>
        <strain evidence="3">RSA 861</strain>
    </source>
</reference>
<evidence type="ECO:0000259" key="2">
    <source>
        <dbReference type="PROSITE" id="PS50021"/>
    </source>
</evidence>
<dbReference type="SUPFAM" id="SSF47576">
    <property type="entry name" value="Calponin-homology domain, CH-domain"/>
    <property type="match status" value="1"/>
</dbReference>
<dbReference type="EMBL" id="JANBPT010000391">
    <property type="protein sequence ID" value="KAJ1922498.1"/>
    <property type="molecule type" value="Genomic_DNA"/>
</dbReference>
<sequence length="200" mass="22307">MASHPTGDDEPQLYGLDKEIAERLRSKYSPQRELEARCWLETVIQEPIEGDFMDQLKDGVILCKALNALKLGTVKFSTSTIAFKQMENIGNFLKQAEAMGCRRHELFQTVDLYEKKNPGQVVDAIYALSRQANQLGYGGPLIGPKLAEQRRRQFSEAQLRAGEGIINPVQISYSGGANMSGSSFGGRRDPVAKEAKWDRL</sequence>
<dbReference type="InterPro" id="IPR036872">
    <property type="entry name" value="CH_dom_sf"/>
</dbReference>
<dbReference type="SMART" id="SM00033">
    <property type="entry name" value="CH"/>
    <property type="match status" value="1"/>
</dbReference>
<dbReference type="GO" id="GO:0051015">
    <property type="term" value="F:actin filament binding"/>
    <property type="evidence" value="ECO:0007669"/>
    <property type="project" value="TreeGrafter"/>
</dbReference>
<keyword evidence="4" id="KW-1185">Reference proteome</keyword>
<evidence type="ECO:0000313" key="3">
    <source>
        <dbReference type="EMBL" id="KAJ1922498.1"/>
    </source>
</evidence>
<accession>A0A9W8DXA1</accession>
<protein>
    <submittedName>
        <fullName evidence="3">Calponin</fullName>
    </submittedName>
</protein>
<dbReference type="InterPro" id="IPR001715">
    <property type="entry name" value="CH_dom"/>
</dbReference>
<dbReference type="GO" id="GO:0015629">
    <property type="term" value="C:actin cytoskeleton"/>
    <property type="evidence" value="ECO:0007669"/>
    <property type="project" value="TreeGrafter"/>
</dbReference>
<dbReference type="Gene3D" id="1.10.418.10">
    <property type="entry name" value="Calponin-like domain"/>
    <property type="match status" value="1"/>
</dbReference>
<dbReference type="InterPro" id="IPR050606">
    <property type="entry name" value="Calponin-like"/>
</dbReference>
<gene>
    <name evidence="3" type="primary">SCP1_2</name>
    <name evidence="3" type="ORF">IWQ60_006489</name>
</gene>
<comment type="caution">
    <text evidence="3">The sequence shown here is derived from an EMBL/GenBank/DDBJ whole genome shotgun (WGS) entry which is preliminary data.</text>
</comment>
<feature type="compositionally biased region" description="Basic and acidic residues" evidence="1">
    <location>
        <begin position="186"/>
        <end position="200"/>
    </location>
</feature>
<dbReference type="PANTHER" id="PTHR47385:SF14">
    <property type="entry name" value="TRANSGELIN"/>
    <property type="match status" value="1"/>
</dbReference>
<dbReference type="AlphaFoldDB" id="A0A9W8DXA1"/>
<dbReference type="PROSITE" id="PS50021">
    <property type="entry name" value="CH"/>
    <property type="match status" value="1"/>
</dbReference>
<feature type="domain" description="Calponin-homology (CH)" evidence="2">
    <location>
        <begin position="30"/>
        <end position="133"/>
    </location>
</feature>
<dbReference type="PRINTS" id="PR00888">
    <property type="entry name" value="SM22CALPONIN"/>
</dbReference>